<dbReference type="RefSeq" id="WP_162134450.1">
    <property type="nucleotide sequence ID" value="NZ_BAAAHW010000003.1"/>
</dbReference>
<dbReference type="GeneID" id="93975844"/>
<keyword evidence="1" id="KW-0732">Signal</keyword>
<dbReference type="PROSITE" id="PS51257">
    <property type="entry name" value="PROKAR_LIPOPROTEIN"/>
    <property type="match status" value="1"/>
</dbReference>
<organism evidence="2 3">
    <name type="scientific">Streptomyces murinus</name>
    <dbReference type="NCBI Taxonomy" id="33900"/>
    <lineage>
        <taxon>Bacteria</taxon>
        <taxon>Bacillati</taxon>
        <taxon>Actinomycetota</taxon>
        <taxon>Actinomycetes</taxon>
        <taxon>Kitasatosporales</taxon>
        <taxon>Streptomycetaceae</taxon>
        <taxon>Streptomyces</taxon>
    </lineage>
</organism>
<dbReference type="AlphaFoldDB" id="A0A7W3RNG2"/>
<dbReference type="Proteomes" id="UP000577386">
    <property type="component" value="Unassembled WGS sequence"/>
</dbReference>
<feature type="signal peptide" evidence="1">
    <location>
        <begin position="1"/>
        <end position="20"/>
    </location>
</feature>
<accession>A0A7W3RNG2</accession>
<evidence type="ECO:0000256" key="1">
    <source>
        <dbReference type="SAM" id="SignalP"/>
    </source>
</evidence>
<evidence type="ECO:0008006" key="4">
    <source>
        <dbReference type="Google" id="ProtNLM"/>
    </source>
</evidence>
<reference evidence="2 3" key="1">
    <citation type="submission" date="2020-08" db="EMBL/GenBank/DDBJ databases">
        <title>Sequencing the genomes of 1000 actinobacteria strains.</title>
        <authorList>
            <person name="Klenk H.-P."/>
        </authorList>
    </citation>
    <scope>NUCLEOTIDE SEQUENCE [LARGE SCALE GENOMIC DNA]</scope>
    <source>
        <strain evidence="2 3">DSM 41827</strain>
    </source>
</reference>
<evidence type="ECO:0000313" key="2">
    <source>
        <dbReference type="EMBL" id="MBA9055379.1"/>
    </source>
</evidence>
<comment type="caution">
    <text evidence="2">The sequence shown here is derived from an EMBL/GenBank/DDBJ whole genome shotgun (WGS) entry which is preliminary data.</text>
</comment>
<keyword evidence="3" id="KW-1185">Reference proteome</keyword>
<feature type="chain" id="PRO_5031030677" description="Lipoprotein" evidence="1">
    <location>
        <begin position="21"/>
        <end position="321"/>
    </location>
</feature>
<name>A0A7W3RNG2_STRMR</name>
<evidence type="ECO:0000313" key="3">
    <source>
        <dbReference type="Proteomes" id="UP000577386"/>
    </source>
</evidence>
<dbReference type="EMBL" id="JACJIJ010000002">
    <property type="protein sequence ID" value="MBA9055379.1"/>
    <property type="molecule type" value="Genomic_DNA"/>
</dbReference>
<sequence length="321" mass="34034">MRRSRAMAVVASLTAVGALVGCGSGQTRSGTETGSKRVTMNEQQATERAEEIVHQAVDGMSPKPTLKRTGLNPVGACLADDHSAGERRQVTLSYQLTGVPGTEAKKLVRQARDAWVRRGYTFQSSDADWSDPFPTVNMRTVPDDFWMTALTGVVDKAKGEGLAAITITSPCFGTGGSGTAASSSVRRTTGDEQAERLARAHSSRLYDALQVRHAVTGEGEGLATYQEGEERYAHHSWSTEPLTEDAMAQVLTRARAHFQGLGWMLPQTPTEAGPPVLLAGNTVDGSVARLAPTADGVLRVAMTTPAPPPEITRRAPGAAPV</sequence>
<proteinExistence type="predicted"/>
<gene>
    <name evidence="2" type="ORF">HDA42_004557</name>
</gene>
<protein>
    <recommendedName>
        <fullName evidence="4">Lipoprotein</fullName>
    </recommendedName>
</protein>